<name>A0ABU4ZPK3_9HYPH</name>
<protein>
    <submittedName>
        <fullName evidence="2">GNAT family N-acetyltransferase</fullName>
    </submittedName>
</protein>
<dbReference type="InterPro" id="IPR016181">
    <property type="entry name" value="Acyl_CoA_acyltransferase"/>
</dbReference>
<organism evidence="2 3">
    <name type="scientific">Mesorhizobium montanum</name>
    <dbReference type="NCBI Taxonomy" id="3072323"/>
    <lineage>
        <taxon>Bacteria</taxon>
        <taxon>Pseudomonadati</taxon>
        <taxon>Pseudomonadota</taxon>
        <taxon>Alphaproteobacteria</taxon>
        <taxon>Hyphomicrobiales</taxon>
        <taxon>Phyllobacteriaceae</taxon>
        <taxon>Mesorhizobium</taxon>
    </lineage>
</organism>
<gene>
    <name evidence="2" type="ORF">RFM68_15475</name>
</gene>
<sequence>MTPQAAHIFSAKDTSSAGEFLRDLQNTTPPTDDADYFTRRIVRSALVGSSSQHYFFKDEDGRFFGYLISMTPLAMNAKSQYLRFYGSTNPDNFNRLAEHAIDKAKVMGLDELFIELADSDKIKSADIERIGFCKCLSEQFISIPMTLYESVERSFRSDLVAVDFQKALVRPALVESLCGLYRSGFKDVPVCLPTGDISSSFIIGEFSDPDMLPLCSFVITADDDAVAFIQVVDRETVRGRTATVELVIVKAGWRDLRIGRYLIEAALSAIKEHGYRDVLMLVDDSNQPMLKMCAEFGGRVVDRLSSYKLSIRA</sequence>
<dbReference type="Pfam" id="PF00583">
    <property type="entry name" value="Acetyltransf_1"/>
    <property type="match status" value="1"/>
</dbReference>
<dbReference type="SUPFAM" id="SSF55729">
    <property type="entry name" value="Acyl-CoA N-acyltransferases (Nat)"/>
    <property type="match status" value="1"/>
</dbReference>
<comment type="caution">
    <text evidence="2">The sequence shown here is derived from an EMBL/GenBank/DDBJ whole genome shotgun (WGS) entry which is preliminary data.</text>
</comment>
<dbReference type="CDD" id="cd04301">
    <property type="entry name" value="NAT_SF"/>
    <property type="match status" value="1"/>
</dbReference>
<dbReference type="PROSITE" id="PS51186">
    <property type="entry name" value="GNAT"/>
    <property type="match status" value="1"/>
</dbReference>
<evidence type="ECO:0000259" key="1">
    <source>
        <dbReference type="PROSITE" id="PS51186"/>
    </source>
</evidence>
<dbReference type="RefSeq" id="WP_320233849.1">
    <property type="nucleotide sequence ID" value="NZ_JAVIJF010000010.1"/>
</dbReference>
<proteinExistence type="predicted"/>
<keyword evidence="3" id="KW-1185">Reference proteome</keyword>
<reference evidence="2 3" key="1">
    <citation type="submission" date="2023-08" db="EMBL/GenBank/DDBJ databases">
        <title>Implementing the SeqCode for naming new Mesorhizobium species isolated from Vachellia karroo root nodules.</title>
        <authorList>
            <person name="Van Lill M."/>
        </authorList>
    </citation>
    <scope>NUCLEOTIDE SEQUENCE [LARGE SCALE GENOMIC DNA]</scope>
    <source>
        <strain evidence="2 3">MSK 1335</strain>
    </source>
</reference>
<accession>A0ABU4ZPK3</accession>
<evidence type="ECO:0000313" key="3">
    <source>
        <dbReference type="Proteomes" id="UP001276840"/>
    </source>
</evidence>
<dbReference type="EMBL" id="JAVIJF010000010">
    <property type="protein sequence ID" value="MDX8525911.1"/>
    <property type="molecule type" value="Genomic_DNA"/>
</dbReference>
<feature type="domain" description="N-acetyltransferase" evidence="1">
    <location>
        <begin position="167"/>
        <end position="313"/>
    </location>
</feature>
<evidence type="ECO:0000313" key="2">
    <source>
        <dbReference type="EMBL" id="MDX8525911.1"/>
    </source>
</evidence>
<dbReference type="InterPro" id="IPR000182">
    <property type="entry name" value="GNAT_dom"/>
</dbReference>
<dbReference type="Gene3D" id="3.40.630.30">
    <property type="match status" value="1"/>
</dbReference>
<dbReference type="Proteomes" id="UP001276840">
    <property type="component" value="Unassembled WGS sequence"/>
</dbReference>